<dbReference type="AlphaFoldDB" id="A0A9P6JYK7"/>
<evidence type="ECO:0008006" key="3">
    <source>
        <dbReference type="Google" id="ProtNLM"/>
    </source>
</evidence>
<comment type="caution">
    <text evidence="1">The sequence shown here is derived from an EMBL/GenBank/DDBJ whole genome shotgun (WGS) entry which is preliminary data.</text>
</comment>
<keyword evidence="2" id="KW-1185">Reference proteome</keyword>
<name>A0A9P6JYK7_9FUNG</name>
<sequence>MVIFGGSDSSTNGFNSVHLFDLTEQTWRLNWPVAAGASGGFPSTRKGHTAVCLNNTMIVY</sequence>
<reference evidence="1" key="1">
    <citation type="journal article" date="2020" name="Fungal Divers.">
        <title>Resolving the Mortierellaceae phylogeny through synthesis of multi-gene phylogenetics and phylogenomics.</title>
        <authorList>
            <person name="Vandepol N."/>
            <person name="Liber J."/>
            <person name="Desiro A."/>
            <person name="Na H."/>
            <person name="Kennedy M."/>
            <person name="Barry K."/>
            <person name="Grigoriev I.V."/>
            <person name="Miller A.N."/>
            <person name="O'Donnell K."/>
            <person name="Stajich J.E."/>
            <person name="Bonito G."/>
        </authorList>
    </citation>
    <scope>NUCLEOTIDE SEQUENCE</scope>
    <source>
        <strain evidence="1">KOD1015</strain>
    </source>
</reference>
<dbReference type="InterPro" id="IPR015915">
    <property type="entry name" value="Kelch-typ_b-propeller"/>
</dbReference>
<dbReference type="Proteomes" id="UP000780801">
    <property type="component" value="Unassembled WGS sequence"/>
</dbReference>
<dbReference type="EMBL" id="JAABOA010007699">
    <property type="protein sequence ID" value="KAF9538595.1"/>
    <property type="molecule type" value="Genomic_DNA"/>
</dbReference>
<dbReference type="OrthoDB" id="45365at2759"/>
<dbReference type="Pfam" id="PF01344">
    <property type="entry name" value="Kelch_1"/>
    <property type="match status" value="1"/>
</dbReference>
<dbReference type="SUPFAM" id="SSF117281">
    <property type="entry name" value="Kelch motif"/>
    <property type="match status" value="1"/>
</dbReference>
<organism evidence="1 2">
    <name type="scientific">Lunasporangiospora selenospora</name>
    <dbReference type="NCBI Taxonomy" id="979761"/>
    <lineage>
        <taxon>Eukaryota</taxon>
        <taxon>Fungi</taxon>
        <taxon>Fungi incertae sedis</taxon>
        <taxon>Mucoromycota</taxon>
        <taxon>Mortierellomycotina</taxon>
        <taxon>Mortierellomycetes</taxon>
        <taxon>Mortierellales</taxon>
        <taxon>Mortierellaceae</taxon>
        <taxon>Lunasporangiospora</taxon>
    </lineage>
</organism>
<accession>A0A9P6JYK7</accession>
<dbReference type="Gene3D" id="2.120.10.80">
    <property type="entry name" value="Kelch-type beta propeller"/>
    <property type="match status" value="1"/>
</dbReference>
<gene>
    <name evidence="1" type="ORF">BGW38_009981</name>
</gene>
<dbReference type="InterPro" id="IPR006652">
    <property type="entry name" value="Kelch_1"/>
</dbReference>
<evidence type="ECO:0000313" key="1">
    <source>
        <dbReference type="EMBL" id="KAF9538595.1"/>
    </source>
</evidence>
<protein>
    <recommendedName>
        <fullName evidence="3">Kelch motif-containing protein</fullName>
    </recommendedName>
</protein>
<evidence type="ECO:0000313" key="2">
    <source>
        <dbReference type="Proteomes" id="UP000780801"/>
    </source>
</evidence>
<proteinExistence type="predicted"/>
<feature type="non-terminal residue" evidence="1">
    <location>
        <position position="60"/>
    </location>
</feature>